<gene>
    <name evidence="1" type="ORF">HNR07_002655</name>
</gene>
<dbReference type="AlphaFoldDB" id="A0A840WN18"/>
<evidence type="ECO:0000313" key="1">
    <source>
        <dbReference type="EMBL" id="MBB5491518.1"/>
    </source>
</evidence>
<keyword evidence="2" id="KW-1185">Reference proteome</keyword>
<reference evidence="1 2" key="1">
    <citation type="submission" date="2020-08" db="EMBL/GenBank/DDBJ databases">
        <title>Sequencing the genomes of 1000 actinobacteria strains.</title>
        <authorList>
            <person name="Klenk H.-P."/>
        </authorList>
    </citation>
    <scope>NUCLEOTIDE SEQUENCE [LARGE SCALE GENOMIC DNA]</scope>
    <source>
        <strain evidence="1 2">DSM 44598</strain>
    </source>
</reference>
<accession>A0A840WN18</accession>
<dbReference type="EMBL" id="JACHDO010000001">
    <property type="protein sequence ID" value="MBB5491518.1"/>
    <property type="molecule type" value="Genomic_DNA"/>
</dbReference>
<comment type="caution">
    <text evidence="1">The sequence shown here is derived from an EMBL/GenBank/DDBJ whole genome shotgun (WGS) entry which is preliminary data.</text>
</comment>
<evidence type="ECO:0000313" key="2">
    <source>
        <dbReference type="Proteomes" id="UP000579647"/>
    </source>
</evidence>
<dbReference type="Proteomes" id="UP000579647">
    <property type="component" value="Unassembled WGS sequence"/>
</dbReference>
<proteinExistence type="predicted"/>
<sequence>MAADELAVSVGACCAVHHPSMSTAVVITRAEKHRTHL</sequence>
<organism evidence="1 2">
    <name type="scientific">Nocardiopsis metallicus</name>
    <dbReference type="NCBI Taxonomy" id="179819"/>
    <lineage>
        <taxon>Bacteria</taxon>
        <taxon>Bacillati</taxon>
        <taxon>Actinomycetota</taxon>
        <taxon>Actinomycetes</taxon>
        <taxon>Streptosporangiales</taxon>
        <taxon>Nocardiopsidaceae</taxon>
        <taxon>Nocardiopsis</taxon>
    </lineage>
</organism>
<protein>
    <submittedName>
        <fullName evidence="1">Uncharacterized protein</fullName>
    </submittedName>
</protein>
<name>A0A840WN18_9ACTN</name>